<evidence type="ECO:0000259" key="3">
    <source>
        <dbReference type="Pfam" id="PF06030"/>
    </source>
</evidence>
<organism evidence="5 6">
    <name type="scientific">Lacticaseibacillus jixianensis</name>
    <dbReference type="NCBI Taxonomy" id="2486012"/>
    <lineage>
        <taxon>Bacteria</taxon>
        <taxon>Bacillati</taxon>
        <taxon>Bacillota</taxon>
        <taxon>Bacilli</taxon>
        <taxon>Lactobacillales</taxon>
        <taxon>Lactobacillaceae</taxon>
        <taxon>Lacticaseibacillus</taxon>
    </lineage>
</organism>
<sequence length="350" mass="38513">MKRSRLFILSALAASLLMALVIPMKVQADGLPFSVSPVQSKLQRDPKESYYDVVVGAGKSTPLQTKLVNSTNKPVKVNVTVTAAQTNDNGAVDYSLSQKRDATLRHDLADALQGPKTVTLPAKATVTYTATLHMPAVDGLMVGALTFSPADQGGTKTKQGQLSIVNKFQYQIAVITRNTNRTWQPKLRLQQAQIRQDQYRNTIAVPVHNPSGTFLNQLRIEASATNQASGKHYQRTQKDMQMAPNSHFYYRLALPQNAQAGKYEVTTKAYYVKDPSGKYVAADGTHYQYARTQKSAATLTAAKARQLNRKIQQAKGGTPWFVYAIFGVIGVLVLIIIALVVVLVKKRHKQ</sequence>
<accession>A0ABW4BEE5</accession>
<evidence type="ECO:0000256" key="2">
    <source>
        <dbReference type="SAM" id="SignalP"/>
    </source>
</evidence>
<dbReference type="InterPro" id="IPR010317">
    <property type="entry name" value="WxLIP_PGBD"/>
</dbReference>
<dbReference type="Pfam" id="PF11797">
    <property type="entry name" value="WxLIP_HBD"/>
    <property type="match status" value="1"/>
</dbReference>
<protein>
    <submittedName>
        <fullName evidence="5">WxL protein peptidoglycan domain-containing protein</fullName>
    </submittedName>
</protein>
<dbReference type="EMBL" id="JBHTMO010000036">
    <property type="protein sequence ID" value="MFD1393937.1"/>
    <property type="molecule type" value="Genomic_DNA"/>
</dbReference>
<feature type="signal peptide" evidence="2">
    <location>
        <begin position="1"/>
        <end position="28"/>
    </location>
</feature>
<gene>
    <name evidence="5" type="ORF">ACFQ3L_10210</name>
</gene>
<feature type="domain" description="WxL Interacting Protein host binding" evidence="4">
    <location>
        <begin position="161"/>
        <end position="308"/>
    </location>
</feature>
<keyword evidence="6" id="KW-1185">Reference proteome</keyword>
<keyword evidence="1" id="KW-1133">Transmembrane helix</keyword>
<keyword evidence="1" id="KW-0812">Transmembrane</keyword>
<dbReference type="RefSeq" id="WP_125586384.1">
    <property type="nucleotide sequence ID" value="NZ_JBHTMO010000036.1"/>
</dbReference>
<keyword evidence="2" id="KW-0732">Signal</keyword>
<evidence type="ECO:0000313" key="6">
    <source>
        <dbReference type="Proteomes" id="UP001597249"/>
    </source>
</evidence>
<keyword evidence="1" id="KW-0472">Membrane</keyword>
<name>A0ABW4BEE5_9LACO</name>
<comment type="caution">
    <text evidence="5">The sequence shown here is derived from an EMBL/GenBank/DDBJ whole genome shotgun (WGS) entry which is preliminary data.</text>
</comment>
<proteinExistence type="predicted"/>
<evidence type="ECO:0000259" key="4">
    <source>
        <dbReference type="Pfam" id="PF11797"/>
    </source>
</evidence>
<dbReference type="Pfam" id="PF06030">
    <property type="entry name" value="WxLIP_PGBD"/>
    <property type="match status" value="1"/>
</dbReference>
<feature type="chain" id="PRO_5046715231" evidence="2">
    <location>
        <begin position="29"/>
        <end position="350"/>
    </location>
</feature>
<evidence type="ECO:0000313" key="5">
    <source>
        <dbReference type="EMBL" id="MFD1393937.1"/>
    </source>
</evidence>
<reference evidence="6" key="1">
    <citation type="journal article" date="2019" name="Int. J. Syst. Evol. Microbiol.">
        <title>The Global Catalogue of Microorganisms (GCM) 10K type strain sequencing project: providing services to taxonomists for standard genome sequencing and annotation.</title>
        <authorList>
            <consortium name="The Broad Institute Genomics Platform"/>
            <consortium name="The Broad Institute Genome Sequencing Center for Infectious Disease"/>
            <person name="Wu L."/>
            <person name="Ma J."/>
        </authorList>
    </citation>
    <scope>NUCLEOTIDE SEQUENCE [LARGE SCALE GENOMIC DNA]</scope>
    <source>
        <strain evidence="6">CCM 8911</strain>
    </source>
</reference>
<evidence type="ECO:0000256" key="1">
    <source>
        <dbReference type="SAM" id="Phobius"/>
    </source>
</evidence>
<feature type="transmembrane region" description="Helical" evidence="1">
    <location>
        <begin position="320"/>
        <end position="344"/>
    </location>
</feature>
<dbReference type="Proteomes" id="UP001597249">
    <property type="component" value="Unassembled WGS sequence"/>
</dbReference>
<feature type="domain" description="WxL Interacting Protein peptidoglycan binding" evidence="3">
    <location>
        <begin position="33"/>
        <end position="148"/>
    </location>
</feature>
<dbReference type="InterPro" id="IPR021759">
    <property type="entry name" value="WxLIP_HBD"/>
</dbReference>